<organism evidence="1">
    <name type="scientific">Tanacetum cinerariifolium</name>
    <name type="common">Dalmatian daisy</name>
    <name type="synonym">Chrysanthemum cinerariifolium</name>
    <dbReference type="NCBI Taxonomy" id="118510"/>
    <lineage>
        <taxon>Eukaryota</taxon>
        <taxon>Viridiplantae</taxon>
        <taxon>Streptophyta</taxon>
        <taxon>Embryophyta</taxon>
        <taxon>Tracheophyta</taxon>
        <taxon>Spermatophyta</taxon>
        <taxon>Magnoliopsida</taxon>
        <taxon>eudicotyledons</taxon>
        <taxon>Gunneridae</taxon>
        <taxon>Pentapetalae</taxon>
        <taxon>asterids</taxon>
        <taxon>campanulids</taxon>
        <taxon>Asterales</taxon>
        <taxon>Asteraceae</taxon>
        <taxon>Asteroideae</taxon>
        <taxon>Anthemideae</taxon>
        <taxon>Anthemidinae</taxon>
        <taxon>Tanacetum</taxon>
    </lineage>
</organism>
<gene>
    <name evidence="1" type="ORF">Tci_838592</name>
</gene>
<accession>A0A699QFW0</accession>
<name>A0A699QFW0_TANCI</name>
<protein>
    <submittedName>
        <fullName evidence="1">Uncharacterized protein</fullName>
    </submittedName>
</protein>
<comment type="caution">
    <text evidence="1">The sequence shown here is derived from an EMBL/GenBank/DDBJ whole genome shotgun (WGS) entry which is preliminary data.</text>
</comment>
<proteinExistence type="predicted"/>
<dbReference type="EMBL" id="BKCJ011011855">
    <property type="protein sequence ID" value="GFC66622.1"/>
    <property type="molecule type" value="Genomic_DNA"/>
</dbReference>
<feature type="non-terminal residue" evidence="1">
    <location>
        <position position="1"/>
    </location>
</feature>
<sequence length="119" mass="13860">YESASVSRTQELSPTYSLIQDDSIPDEQVHVFDDEVFGNDHIPKADSRKDWWKSLPEDERPVRNMMNFLNWYCRQVNKTKLTQADFKGQVDWMNLEGDQVRVDVNRPLPLGAPPCHVNI</sequence>
<reference evidence="1" key="1">
    <citation type="journal article" date="2019" name="Sci. Rep.">
        <title>Draft genome of Tanacetum cinerariifolium, the natural source of mosquito coil.</title>
        <authorList>
            <person name="Yamashiro T."/>
            <person name="Shiraishi A."/>
            <person name="Satake H."/>
            <person name="Nakayama K."/>
        </authorList>
    </citation>
    <scope>NUCLEOTIDE SEQUENCE</scope>
</reference>
<evidence type="ECO:0000313" key="1">
    <source>
        <dbReference type="EMBL" id="GFC66622.1"/>
    </source>
</evidence>
<dbReference type="AlphaFoldDB" id="A0A699QFW0"/>